<dbReference type="CDD" id="cd01314">
    <property type="entry name" value="D-HYD"/>
    <property type="match status" value="1"/>
</dbReference>
<organism evidence="6 7">
    <name type="scientific">Nocardia abscessus</name>
    <dbReference type="NCBI Taxonomy" id="120957"/>
    <lineage>
        <taxon>Bacteria</taxon>
        <taxon>Bacillati</taxon>
        <taxon>Actinomycetota</taxon>
        <taxon>Actinomycetes</taxon>
        <taxon>Mycobacteriales</taxon>
        <taxon>Nocardiaceae</taxon>
        <taxon>Nocardia</taxon>
    </lineage>
</organism>
<evidence type="ECO:0000313" key="6">
    <source>
        <dbReference type="EMBL" id="MBF6225844.1"/>
    </source>
</evidence>
<dbReference type="PANTHER" id="PTHR11647:SF1">
    <property type="entry name" value="COLLAPSIN RESPONSE MEDIATOR PROTEIN"/>
    <property type="match status" value="1"/>
</dbReference>
<dbReference type="InterPro" id="IPR050378">
    <property type="entry name" value="Metallo-dep_Hydrolases_sf"/>
</dbReference>
<evidence type="ECO:0000256" key="3">
    <source>
        <dbReference type="ARBA" id="ARBA00022723"/>
    </source>
</evidence>
<evidence type="ECO:0000256" key="2">
    <source>
        <dbReference type="ARBA" id="ARBA00008829"/>
    </source>
</evidence>
<proteinExistence type="inferred from homology"/>
<dbReference type="SUPFAM" id="SSF51338">
    <property type="entry name" value="Composite domain of metallo-dependent hydrolases"/>
    <property type="match status" value="2"/>
</dbReference>
<name>A0ABS0C658_9NOCA</name>
<evidence type="ECO:0000313" key="7">
    <source>
        <dbReference type="Proteomes" id="UP000807309"/>
    </source>
</evidence>
<sequence length="473" mass="51052">MARTFIHGGTVVCATGSQPLDVLIEGETVVAVLQPGSTVLGADLAASADQVLDATGRYVIPGGVDGHTHMQMPFGGTEASDTFETGTRAAAWGGTTTIIDFAVQKPGERVQDTLAAWHRKASGQCAIDYGFHQIIGEVNDESLKGMSELVAEGVTSFKLFMAYPGVFYSTDGQILRAMQSAAELGALLMMHAENGIAIDVLVEQALARGDTAPYFHGTTRPWQLEEEATHRAIMLAELTGVPLYVVHVSAEQALAQIAAARGAGRNVFGETCPQYLYLSLEDQLGAPGFEGAKWVCSTPLRSKAEGHQEQLWRYLRTGDVTAVSTDHCPFCMKDQKERGLGDFSKIPNGIGGVEHRMDLIFQGVRTGRISLERWVEVCCTTPARMFGMYPRKGVISPGADADIVIYDPRGHTSIGLGKTHHMNMDYSAYEGFEIDGHVDTVLSRGRVIVDGGEYLGDAGHGRFVKRELSQNLI</sequence>
<evidence type="ECO:0000256" key="1">
    <source>
        <dbReference type="ARBA" id="ARBA00001947"/>
    </source>
</evidence>
<dbReference type="Proteomes" id="UP000807309">
    <property type="component" value="Unassembled WGS sequence"/>
</dbReference>
<keyword evidence="4 6" id="KW-0378">Hydrolase</keyword>
<dbReference type="InterPro" id="IPR011778">
    <property type="entry name" value="Hydantoinase/dihydroPyrase"/>
</dbReference>
<dbReference type="RefSeq" id="WP_195033046.1">
    <property type="nucleotide sequence ID" value="NZ_JADLRE010000008.1"/>
</dbReference>
<dbReference type="PANTHER" id="PTHR11647">
    <property type="entry name" value="HYDRANTOINASE/DIHYDROPYRIMIDINASE FAMILY MEMBER"/>
    <property type="match status" value="1"/>
</dbReference>
<comment type="caution">
    <text evidence="6">The sequence shown here is derived from an EMBL/GenBank/DDBJ whole genome shotgun (WGS) entry which is preliminary data.</text>
</comment>
<evidence type="ECO:0000259" key="5">
    <source>
        <dbReference type="Pfam" id="PF01979"/>
    </source>
</evidence>
<dbReference type="InterPro" id="IPR032466">
    <property type="entry name" value="Metal_Hydrolase"/>
</dbReference>
<accession>A0ABS0C658</accession>
<comment type="cofactor">
    <cofactor evidence="1">
        <name>Zn(2+)</name>
        <dbReference type="ChEBI" id="CHEBI:29105"/>
    </cofactor>
</comment>
<dbReference type="GO" id="GO:0004157">
    <property type="term" value="F:dihydropyrimidinase activity"/>
    <property type="evidence" value="ECO:0007669"/>
    <property type="project" value="UniProtKB-EC"/>
</dbReference>
<dbReference type="Gene3D" id="2.30.40.10">
    <property type="entry name" value="Urease, subunit C, domain 1"/>
    <property type="match status" value="1"/>
</dbReference>
<dbReference type="InterPro" id="IPR011059">
    <property type="entry name" value="Metal-dep_hydrolase_composite"/>
</dbReference>
<keyword evidence="3" id="KW-0479">Metal-binding</keyword>
<dbReference type="EMBL" id="JADLRE010000008">
    <property type="protein sequence ID" value="MBF6225844.1"/>
    <property type="molecule type" value="Genomic_DNA"/>
</dbReference>
<comment type="similarity">
    <text evidence="2">Belongs to the metallo-dependent hydrolases superfamily. Hydantoinase/dihydropyrimidinase family.</text>
</comment>
<feature type="domain" description="Amidohydrolase-related" evidence="5">
    <location>
        <begin position="58"/>
        <end position="447"/>
    </location>
</feature>
<dbReference type="InterPro" id="IPR006680">
    <property type="entry name" value="Amidohydro-rel"/>
</dbReference>
<gene>
    <name evidence="6" type="primary">hydA</name>
    <name evidence="6" type="ORF">IU470_12110</name>
</gene>
<dbReference type="Gene3D" id="3.20.20.140">
    <property type="entry name" value="Metal-dependent hydrolases"/>
    <property type="match status" value="1"/>
</dbReference>
<dbReference type="NCBIfam" id="TIGR02033">
    <property type="entry name" value="D-hydantoinase"/>
    <property type="match status" value="1"/>
</dbReference>
<evidence type="ECO:0000256" key="4">
    <source>
        <dbReference type="ARBA" id="ARBA00022801"/>
    </source>
</evidence>
<reference evidence="6 7" key="1">
    <citation type="submission" date="2020-10" db="EMBL/GenBank/DDBJ databases">
        <title>Identification of Nocardia species via Next-generation sequencing and recognition of intraspecies genetic diversity.</title>
        <authorList>
            <person name="Li P."/>
            <person name="Li P."/>
            <person name="Lu B."/>
        </authorList>
    </citation>
    <scope>NUCLEOTIDE SEQUENCE [LARGE SCALE GENOMIC DNA]</scope>
    <source>
        <strain evidence="6 7">N-11</strain>
    </source>
</reference>
<dbReference type="Pfam" id="PF01979">
    <property type="entry name" value="Amidohydro_1"/>
    <property type="match status" value="1"/>
</dbReference>
<dbReference type="SUPFAM" id="SSF51556">
    <property type="entry name" value="Metallo-dependent hydrolases"/>
    <property type="match status" value="1"/>
</dbReference>
<dbReference type="EC" id="3.5.2.2" evidence="6"/>
<keyword evidence="7" id="KW-1185">Reference proteome</keyword>
<protein>
    <submittedName>
        <fullName evidence="6">Dihydropyrimidinase</fullName>
        <ecNumber evidence="6">3.5.2.2</ecNumber>
    </submittedName>
</protein>